<evidence type="ECO:0000256" key="1">
    <source>
        <dbReference type="SAM" id="Phobius"/>
    </source>
</evidence>
<keyword evidence="1" id="KW-0472">Membrane</keyword>
<feature type="domain" description="Alpha/beta-hydrolase N-terminal" evidence="3">
    <location>
        <begin position="68"/>
        <end position="273"/>
    </location>
</feature>
<name>A0A931BYW2_9ACTN</name>
<feature type="domain" description="Alpha/beta-hydrolase catalytic" evidence="2">
    <location>
        <begin position="290"/>
        <end position="574"/>
    </location>
</feature>
<dbReference type="InterPro" id="IPR027788">
    <property type="entry name" value="Alpha/beta-hydrolase_N_dom"/>
</dbReference>
<feature type="transmembrane region" description="Helical" evidence="1">
    <location>
        <begin position="115"/>
        <end position="136"/>
    </location>
</feature>
<feature type="transmembrane region" description="Helical" evidence="1">
    <location>
        <begin position="50"/>
        <end position="71"/>
    </location>
</feature>
<dbReference type="InterPro" id="IPR027787">
    <property type="entry name" value="Alpha/beta-hydrolase_catalytic"/>
</dbReference>
<dbReference type="EMBL" id="JADQTO010000001">
    <property type="protein sequence ID" value="MBG0560079.1"/>
    <property type="molecule type" value="Genomic_DNA"/>
</dbReference>
<sequence length="580" mass="63353">MRRQVVASPPGWLAPLRARVPVPRRSPEQVTAAESPIEQRPAGRPRIMRAGLSITGAAFAAVFYCLSFTPSLLPRAWFLQGVVAGITAAMGYALGTTIGALIRLRRPFRDRTVMIAWRVLIALVPLLVVVFLWLGTRWQRELRGRLGMEPAQEYDVARTVGASLLTFGLLLLIARALRLTTHGFAWMFRRIVPDRAAYCAGTVVVAMLSYGAFDGLLVAQLFTMADRSAAVINSGTGNGVVVPASPLRSGGPQSLVAWDSLGRQGRAFVAGAPTREQLDGFAGRPATEPIRLYAGLTSARTLEDRAALVVREMDRTGAFDRAVVAVITPTGTGWVDNKVTRSLEYMYAGDTALVSMQYSYLPSWAAFNGDRSEVVDAASALITAVRERWAAMPEQTRPKLLLFGESLGTYGLEKTFGTAENLVQGSDGALLLGPTFANPVHRQLTDARAEGSPVWDPVYPDLPVEFAENAATLRELTGDPPKVVYLQNASDPIVWWSWDLLWKKPQWLIGERGPDVTPDMHWYPGITFWQTMCDLVFANKVPTGHGHVYKSETVDGWAAIAPPPGWTVADSLRLRALLDS</sequence>
<dbReference type="RefSeq" id="WP_196411892.1">
    <property type="nucleotide sequence ID" value="NZ_JADQTO010000001.1"/>
</dbReference>
<evidence type="ECO:0000313" key="4">
    <source>
        <dbReference type="EMBL" id="MBG0560079.1"/>
    </source>
</evidence>
<feature type="transmembrane region" description="Helical" evidence="1">
    <location>
        <begin position="156"/>
        <end position="177"/>
    </location>
</feature>
<evidence type="ECO:0000259" key="3">
    <source>
        <dbReference type="Pfam" id="PF15420"/>
    </source>
</evidence>
<proteinExistence type="predicted"/>
<dbReference type="Pfam" id="PF10081">
    <property type="entry name" value="Abhydrolase_9"/>
    <property type="match status" value="1"/>
</dbReference>
<gene>
    <name evidence="4" type="ORF">I4J89_01150</name>
</gene>
<accession>A0A931BYW2</accession>
<reference evidence="4" key="1">
    <citation type="submission" date="2020-11" db="EMBL/GenBank/DDBJ databases">
        <title>Isolation and identification of active actinomycetes.</title>
        <authorList>
            <person name="Sun X."/>
        </authorList>
    </citation>
    <scope>NUCLEOTIDE SEQUENCE</scope>
    <source>
        <strain evidence="4">NEAU-A11</strain>
    </source>
</reference>
<keyword evidence="1" id="KW-0812">Transmembrane</keyword>
<feature type="transmembrane region" description="Helical" evidence="1">
    <location>
        <begin position="198"/>
        <end position="222"/>
    </location>
</feature>
<dbReference type="Proteomes" id="UP000598146">
    <property type="component" value="Unassembled WGS sequence"/>
</dbReference>
<evidence type="ECO:0000313" key="5">
    <source>
        <dbReference type="Proteomes" id="UP000598146"/>
    </source>
</evidence>
<comment type="caution">
    <text evidence="4">The sequence shown here is derived from an EMBL/GenBank/DDBJ whole genome shotgun (WGS) entry which is preliminary data.</text>
</comment>
<protein>
    <submittedName>
        <fullName evidence="4">Alpha/beta-hydrolase family protein</fullName>
    </submittedName>
</protein>
<organism evidence="4 5">
    <name type="scientific">Actinoplanes aureus</name>
    <dbReference type="NCBI Taxonomy" id="2792083"/>
    <lineage>
        <taxon>Bacteria</taxon>
        <taxon>Bacillati</taxon>
        <taxon>Actinomycetota</taxon>
        <taxon>Actinomycetes</taxon>
        <taxon>Micromonosporales</taxon>
        <taxon>Micromonosporaceae</taxon>
        <taxon>Actinoplanes</taxon>
    </lineage>
</organism>
<evidence type="ECO:0000259" key="2">
    <source>
        <dbReference type="Pfam" id="PF10081"/>
    </source>
</evidence>
<keyword evidence="1" id="KW-1133">Transmembrane helix</keyword>
<dbReference type="AlphaFoldDB" id="A0A931BYW2"/>
<dbReference type="Pfam" id="PF15420">
    <property type="entry name" value="Abhydrolase_9_N"/>
    <property type="match status" value="1"/>
</dbReference>
<keyword evidence="5" id="KW-1185">Reference proteome</keyword>
<feature type="transmembrane region" description="Helical" evidence="1">
    <location>
        <begin position="77"/>
        <end position="103"/>
    </location>
</feature>